<evidence type="ECO:0000259" key="7">
    <source>
        <dbReference type="SMART" id="SM00849"/>
    </source>
</evidence>
<evidence type="ECO:0000256" key="5">
    <source>
        <dbReference type="ARBA" id="ARBA00022833"/>
    </source>
</evidence>
<comment type="cofactor">
    <cofactor evidence="1">
        <name>Zn(2+)</name>
        <dbReference type="ChEBI" id="CHEBI:29105"/>
    </cofactor>
</comment>
<keyword evidence="4" id="KW-0378">Hydrolase</keyword>
<dbReference type="Pfam" id="PF00753">
    <property type="entry name" value="Lactamase_B"/>
    <property type="match status" value="1"/>
</dbReference>
<keyword evidence="6" id="KW-0732">Signal</keyword>
<sequence>MGAAVGLLALLGLPAHAADVALSRLDCGGAPAPQSVAAFSDTYAYPELKLQLVYSCYLVRHGDRYLVWDTGQPADGSPRAPKVALVDQLRAAGIDPADIDFVGLSHYHNDHTGQLASLPGATLLIGRGDWDAVRPDTPPDGMPAADYARRRAPLAHWTSGEGTVQPLSQPQHDVFGDGSVVMVSLPGHTPGHHGLLVKLPGQGNVLLSGDVTHFHENYATDGIPNWNTDRADSLASLDRFRKMAEHLKATVVIQHDPRDVGKLPAFPEFAE</sequence>
<feature type="domain" description="Metallo-beta-lactamase" evidence="7">
    <location>
        <begin position="53"/>
        <end position="255"/>
    </location>
</feature>
<comment type="caution">
    <text evidence="8">The sequence shown here is derived from an EMBL/GenBank/DDBJ whole genome shotgun (WGS) entry which is preliminary data.</text>
</comment>
<dbReference type="InterPro" id="IPR036866">
    <property type="entry name" value="RibonucZ/Hydroxyglut_hydro"/>
</dbReference>
<dbReference type="PANTHER" id="PTHR42978">
    <property type="entry name" value="QUORUM-QUENCHING LACTONASE YTNP-RELATED-RELATED"/>
    <property type="match status" value="1"/>
</dbReference>
<dbReference type="EMBL" id="VICE01000141">
    <property type="protein sequence ID" value="TQD40318.1"/>
    <property type="molecule type" value="Genomic_DNA"/>
</dbReference>
<keyword evidence="9" id="KW-1185">Reference proteome</keyword>
<dbReference type="OrthoDB" id="5443440at2"/>
<dbReference type="PANTHER" id="PTHR42978:SF2">
    <property type="entry name" value="102 KBASES UNSTABLE REGION: FROM 1 TO 119443"/>
    <property type="match status" value="1"/>
</dbReference>
<evidence type="ECO:0000313" key="8">
    <source>
        <dbReference type="EMBL" id="TQD40318.1"/>
    </source>
</evidence>
<dbReference type="SUPFAM" id="SSF56281">
    <property type="entry name" value="Metallo-hydrolase/oxidoreductase"/>
    <property type="match status" value="1"/>
</dbReference>
<evidence type="ECO:0000313" key="9">
    <source>
        <dbReference type="Proteomes" id="UP000318212"/>
    </source>
</evidence>
<reference evidence="8 9" key="1">
    <citation type="submission" date="2019-06" db="EMBL/GenBank/DDBJ databases">
        <title>Lysobacter alkalisoli sp. nov. isolated from saline soil.</title>
        <authorList>
            <person name="Sun J.-Q."/>
            <person name="Xu L."/>
        </authorList>
    </citation>
    <scope>NUCLEOTIDE SEQUENCE [LARGE SCALE GENOMIC DNA]</scope>
    <source>
        <strain evidence="8 9">JCM 31130</strain>
    </source>
</reference>
<dbReference type="InterPro" id="IPR001279">
    <property type="entry name" value="Metallo-B-lactamas"/>
</dbReference>
<dbReference type="InterPro" id="IPR051013">
    <property type="entry name" value="MBL_superfamily_lactonases"/>
</dbReference>
<dbReference type="Proteomes" id="UP000318212">
    <property type="component" value="Unassembled WGS sequence"/>
</dbReference>
<proteinExistence type="inferred from homology"/>
<evidence type="ECO:0000256" key="1">
    <source>
        <dbReference type="ARBA" id="ARBA00001947"/>
    </source>
</evidence>
<accession>A0A507ZX91</accession>
<gene>
    <name evidence="8" type="ORF">FKV25_14595</name>
</gene>
<evidence type="ECO:0000256" key="3">
    <source>
        <dbReference type="ARBA" id="ARBA00022723"/>
    </source>
</evidence>
<protein>
    <submittedName>
        <fullName evidence="8">N-acyl homoserine lactonase family protein</fullName>
    </submittedName>
</protein>
<evidence type="ECO:0000256" key="6">
    <source>
        <dbReference type="SAM" id="SignalP"/>
    </source>
</evidence>
<dbReference type="CDD" id="cd07729">
    <property type="entry name" value="AHL_lactonase_MBL-fold"/>
    <property type="match status" value="1"/>
</dbReference>
<evidence type="ECO:0000256" key="4">
    <source>
        <dbReference type="ARBA" id="ARBA00022801"/>
    </source>
</evidence>
<dbReference type="GO" id="GO:0016787">
    <property type="term" value="F:hydrolase activity"/>
    <property type="evidence" value="ECO:0007669"/>
    <property type="project" value="UniProtKB-KW"/>
</dbReference>
<dbReference type="AlphaFoldDB" id="A0A507ZX91"/>
<comment type="similarity">
    <text evidence="2">Belongs to the metallo-beta-lactamase superfamily.</text>
</comment>
<keyword evidence="3" id="KW-0479">Metal-binding</keyword>
<feature type="signal peptide" evidence="6">
    <location>
        <begin position="1"/>
        <end position="17"/>
    </location>
</feature>
<dbReference type="SMART" id="SM00849">
    <property type="entry name" value="Lactamase_B"/>
    <property type="match status" value="1"/>
</dbReference>
<evidence type="ECO:0000256" key="2">
    <source>
        <dbReference type="ARBA" id="ARBA00007749"/>
    </source>
</evidence>
<feature type="chain" id="PRO_5021269824" evidence="6">
    <location>
        <begin position="18"/>
        <end position="271"/>
    </location>
</feature>
<name>A0A507ZX91_9GAMM</name>
<dbReference type="GO" id="GO:0046872">
    <property type="term" value="F:metal ion binding"/>
    <property type="evidence" value="ECO:0007669"/>
    <property type="project" value="UniProtKB-KW"/>
</dbReference>
<organism evidence="8 9">
    <name type="scientific">Marilutibacter aestuarii</name>
    <dbReference type="NCBI Taxonomy" id="1706195"/>
    <lineage>
        <taxon>Bacteria</taxon>
        <taxon>Pseudomonadati</taxon>
        <taxon>Pseudomonadota</taxon>
        <taxon>Gammaproteobacteria</taxon>
        <taxon>Lysobacterales</taxon>
        <taxon>Lysobacteraceae</taxon>
        <taxon>Marilutibacter</taxon>
    </lineage>
</organism>
<keyword evidence="5" id="KW-0862">Zinc</keyword>
<dbReference type="Gene3D" id="3.60.15.10">
    <property type="entry name" value="Ribonuclease Z/Hydroxyacylglutathione hydrolase-like"/>
    <property type="match status" value="1"/>
</dbReference>